<keyword evidence="7" id="KW-0653">Protein transport</keyword>
<dbReference type="RefSeq" id="WP_007022892.1">
    <property type="nucleotide sequence ID" value="NZ_CH724127.1"/>
</dbReference>
<evidence type="ECO:0000256" key="7">
    <source>
        <dbReference type="RuleBase" id="RU003879"/>
    </source>
</evidence>
<feature type="transmembrane region" description="Helical" evidence="8">
    <location>
        <begin position="12"/>
        <end position="36"/>
    </location>
</feature>
<evidence type="ECO:0000256" key="2">
    <source>
        <dbReference type="ARBA" id="ARBA00005811"/>
    </source>
</evidence>
<dbReference type="GO" id="GO:0015031">
    <property type="term" value="P:protein transport"/>
    <property type="evidence" value="ECO:0007669"/>
    <property type="project" value="UniProtKB-KW"/>
</dbReference>
<keyword evidence="7" id="KW-0813">Transport</keyword>
<reference evidence="9 10" key="1">
    <citation type="submission" date="2006-02" db="EMBL/GenBank/DDBJ databases">
        <authorList>
            <person name="Pinhassi J."/>
            <person name="Pedros-Alio C."/>
            <person name="Ferriera S."/>
            <person name="Johnson J."/>
            <person name="Kravitz S."/>
            <person name="Halpern A."/>
            <person name="Remington K."/>
            <person name="Beeson K."/>
            <person name="Tran B."/>
            <person name="Rogers Y.-H."/>
            <person name="Friedman R."/>
            <person name="Venter J.C."/>
        </authorList>
    </citation>
    <scope>NUCLEOTIDE SEQUENCE [LARGE SCALE GENOMIC DNA]</scope>
    <source>
        <strain evidence="9 10">MED92</strain>
    </source>
</reference>
<sequence>MDYKSPIQQNAILNMTPLIDIVFLLLVFFMLTAHFVEPKQLEIQLPTSSTGDDISELKTVQISIDKSGIYYINEEAVHENIIEDRLKTLHLQSPDLIVQFQADQQSRYDKVIYMIDIVRRAGITQLELMTEE</sequence>
<comment type="caution">
    <text evidence="9">The sequence shown here is derived from an EMBL/GenBank/DDBJ whole genome shotgun (WGS) entry which is preliminary data.</text>
</comment>
<evidence type="ECO:0000313" key="10">
    <source>
        <dbReference type="Proteomes" id="UP000002171"/>
    </source>
</evidence>
<dbReference type="Pfam" id="PF02472">
    <property type="entry name" value="ExbD"/>
    <property type="match status" value="1"/>
</dbReference>
<evidence type="ECO:0000256" key="8">
    <source>
        <dbReference type="SAM" id="Phobius"/>
    </source>
</evidence>
<dbReference type="InterPro" id="IPR003400">
    <property type="entry name" value="ExbD"/>
</dbReference>
<keyword evidence="6 8" id="KW-0472">Membrane</keyword>
<evidence type="ECO:0000256" key="6">
    <source>
        <dbReference type="ARBA" id="ARBA00023136"/>
    </source>
</evidence>
<dbReference type="Gene3D" id="3.30.420.270">
    <property type="match status" value="1"/>
</dbReference>
<organism evidence="9 10">
    <name type="scientific">Neptuniibacter caesariensis</name>
    <dbReference type="NCBI Taxonomy" id="207954"/>
    <lineage>
        <taxon>Bacteria</taxon>
        <taxon>Pseudomonadati</taxon>
        <taxon>Pseudomonadota</taxon>
        <taxon>Gammaproteobacteria</taxon>
        <taxon>Oceanospirillales</taxon>
        <taxon>Oceanospirillaceae</taxon>
        <taxon>Neptuniibacter</taxon>
    </lineage>
</organism>
<protein>
    <submittedName>
        <fullName evidence="9">TonB system transport protein ExbD</fullName>
    </submittedName>
</protein>
<comment type="similarity">
    <text evidence="2 7">Belongs to the ExbD/TolR family.</text>
</comment>
<dbReference type="AlphaFoldDB" id="A0A7U8C8K0"/>
<dbReference type="PANTHER" id="PTHR30558:SF3">
    <property type="entry name" value="BIOPOLYMER TRANSPORT PROTEIN EXBD-RELATED"/>
    <property type="match status" value="1"/>
</dbReference>
<evidence type="ECO:0000256" key="3">
    <source>
        <dbReference type="ARBA" id="ARBA00022475"/>
    </source>
</evidence>
<dbReference type="GO" id="GO:0005886">
    <property type="term" value="C:plasma membrane"/>
    <property type="evidence" value="ECO:0007669"/>
    <property type="project" value="UniProtKB-SubCell"/>
</dbReference>
<keyword evidence="3" id="KW-1003">Cell membrane</keyword>
<dbReference type="EMBL" id="AAOW01000006">
    <property type="protein sequence ID" value="EAR61806.1"/>
    <property type="molecule type" value="Genomic_DNA"/>
</dbReference>
<comment type="subcellular location">
    <subcellularLocation>
        <location evidence="1">Cell membrane</location>
        <topology evidence="1">Single-pass membrane protein</topology>
    </subcellularLocation>
    <subcellularLocation>
        <location evidence="7">Cell membrane</location>
        <topology evidence="7">Single-pass type II membrane protein</topology>
    </subcellularLocation>
</comment>
<accession>A0A7U8C8K0</accession>
<keyword evidence="4 7" id="KW-0812">Transmembrane</keyword>
<gene>
    <name evidence="9" type="ORF">MED92_04387</name>
</gene>
<keyword evidence="5 8" id="KW-1133">Transmembrane helix</keyword>
<keyword evidence="10" id="KW-1185">Reference proteome</keyword>
<evidence type="ECO:0000256" key="1">
    <source>
        <dbReference type="ARBA" id="ARBA00004162"/>
    </source>
</evidence>
<dbReference type="Proteomes" id="UP000002171">
    <property type="component" value="Unassembled WGS sequence"/>
</dbReference>
<name>A0A7U8C8K0_NEPCE</name>
<dbReference type="OrthoDB" id="6119536at2"/>
<proteinExistence type="inferred from homology"/>
<evidence type="ECO:0000313" key="9">
    <source>
        <dbReference type="EMBL" id="EAR61806.1"/>
    </source>
</evidence>
<evidence type="ECO:0000256" key="5">
    <source>
        <dbReference type="ARBA" id="ARBA00022989"/>
    </source>
</evidence>
<dbReference type="PANTHER" id="PTHR30558">
    <property type="entry name" value="EXBD MEMBRANE COMPONENT OF PMF-DRIVEN MACROMOLECULE IMPORT SYSTEM"/>
    <property type="match status" value="1"/>
</dbReference>
<evidence type="ECO:0000256" key="4">
    <source>
        <dbReference type="ARBA" id="ARBA00022692"/>
    </source>
</evidence>
<dbReference type="GO" id="GO:0022857">
    <property type="term" value="F:transmembrane transporter activity"/>
    <property type="evidence" value="ECO:0007669"/>
    <property type="project" value="InterPro"/>
</dbReference>